<dbReference type="InterPro" id="IPR029063">
    <property type="entry name" value="SAM-dependent_MTases_sf"/>
</dbReference>
<dbReference type="NCBIfam" id="TIGR02072">
    <property type="entry name" value="BioC"/>
    <property type="match status" value="1"/>
</dbReference>
<dbReference type="Gene3D" id="3.40.50.150">
    <property type="entry name" value="Vaccinia Virus protein VP39"/>
    <property type="match status" value="1"/>
</dbReference>
<evidence type="ECO:0000313" key="11">
    <source>
        <dbReference type="Proteomes" id="UP000243463"/>
    </source>
</evidence>
<reference evidence="11" key="1">
    <citation type="submission" date="2017-06" db="EMBL/GenBank/DDBJ databases">
        <authorList>
            <person name="Varghese N."/>
            <person name="Submissions S."/>
        </authorList>
    </citation>
    <scope>NUCLEOTIDE SEQUENCE [LARGE SCALE GENOMIC DNA]</scope>
    <source>
        <strain evidence="11">ANC 5114</strain>
    </source>
</reference>
<dbReference type="HAMAP" id="MF_00835">
    <property type="entry name" value="BioC"/>
    <property type="match status" value="1"/>
</dbReference>
<dbReference type="AlphaFoldDB" id="A0A217EFA7"/>
<evidence type="ECO:0000256" key="6">
    <source>
        <dbReference type="ARBA" id="ARBA00022691"/>
    </source>
</evidence>
<dbReference type="InterPro" id="IPR013216">
    <property type="entry name" value="Methyltransf_11"/>
</dbReference>
<sequence>MNPIDKDKVKQRFTKAKDSYAEHAIAQQQICQHLAEQINLFFPTDVQSIFEIGCGSGTLTQLLLKNIQPQHYIANDLYEDVIELQPKADTLSFCIGDIETITLPHPLDAVVSSSALQWMQDIQQVFKRIHKALKQHGVLAFSIFGERNLHQMKALTGQGLHYLSSAQLCAELKEIGFEILYLHEHDIDVNFTHPLHVLKHLKATGVTANTTDFVWNKQSLAQFYADYAQFAQPQDTGLTVYPLTYHPIYIIARRVI</sequence>
<dbReference type="Proteomes" id="UP000243463">
    <property type="component" value="Unassembled WGS sequence"/>
</dbReference>
<dbReference type="GO" id="GO:0008757">
    <property type="term" value="F:S-adenosylmethionine-dependent methyltransferase activity"/>
    <property type="evidence" value="ECO:0007669"/>
    <property type="project" value="InterPro"/>
</dbReference>
<evidence type="ECO:0000256" key="1">
    <source>
        <dbReference type="ARBA" id="ARBA00000852"/>
    </source>
</evidence>
<evidence type="ECO:0000256" key="8">
    <source>
        <dbReference type="HAMAP-Rule" id="MF_00835"/>
    </source>
</evidence>
<dbReference type="EMBL" id="FZLN01000001">
    <property type="protein sequence ID" value="SNQ29173.1"/>
    <property type="molecule type" value="Genomic_DNA"/>
</dbReference>
<keyword evidence="6 8" id="KW-0949">S-adenosyl-L-methionine</keyword>
<evidence type="ECO:0000256" key="4">
    <source>
        <dbReference type="ARBA" id="ARBA00022603"/>
    </source>
</evidence>
<name>A0A217EFA7_9GAMM</name>
<dbReference type="PANTHER" id="PTHR13090">
    <property type="entry name" value="ARGININE-HYDROXYLASE NDUFAF5, MITOCHONDRIAL"/>
    <property type="match status" value="1"/>
</dbReference>
<proteinExistence type="inferred from homology"/>
<dbReference type="CDD" id="cd02440">
    <property type="entry name" value="AdoMet_MTases"/>
    <property type="match status" value="1"/>
</dbReference>
<dbReference type="Pfam" id="PF08241">
    <property type="entry name" value="Methyltransf_11"/>
    <property type="match status" value="1"/>
</dbReference>
<dbReference type="GO" id="GO:0009102">
    <property type="term" value="P:biotin biosynthetic process"/>
    <property type="evidence" value="ECO:0007669"/>
    <property type="project" value="UniProtKB-UniRule"/>
</dbReference>
<keyword evidence="7 8" id="KW-0093">Biotin biosynthesis</keyword>
<evidence type="ECO:0000259" key="9">
    <source>
        <dbReference type="Pfam" id="PF08241"/>
    </source>
</evidence>
<comment type="function">
    <text evidence="8">Converts the free carboxyl group of a malonyl-thioester to its methyl ester by transfer of a methyl group from S-adenosyl-L-methionine (SAM). It allows to synthesize pimeloyl-ACP via the fatty acid synthetic pathway.</text>
</comment>
<dbReference type="SUPFAM" id="SSF53335">
    <property type="entry name" value="S-adenosyl-L-methionine-dependent methyltransferases"/>
    <property type="match status" value="1"/>
</dbReference>
<feature type="domain" description="Methyltransferase type 11" evidence="9">
    <location>
        <begin position="51"/>
        <end position="141"/>
    </location>
</feature>
<evidence type="ECO:0000256" key="2">
    <source>
        <dbReference type="ARBA" id="ARBA00004746"/>
    </source>
</evidence>
<gene>
    <name evidence="8" type="primary">bioC</name>
    <name evidence="10" type="ORF">SAMN05444584_1113</name>
</gene>
<dbReference type="GO" id="GO:0010340">
    <property type="term" value="F:carboxyl-O-methyltransferase activity"/>
    <property type="evidence" value="ECO:0007669"/>
    <property type="project" value="UniProtKB-UniRule"/>
</dbReference>
<protein>
    <recommendedName>
        <fullName evidence="3 8">Malonyl-[acyl-carrier protein] O-methyltransferase</fullName>
        <shortName evidence="8">Malonyl-ACP O-methyltransferase</shortName>
        <ecNumber evidence="3 8">2.1.1.197</ecNumber>
    </recommendedName>
    <alternativeName>
        <fullName evidence="8">Biotin synthesis protein BioC</fullName>
    </alternativeName>
</protein>
<evidence type="ECO:0000256" key="5">
    <source>
        <dbReference type="ARBA" id="ARBA00022679"/>
    </source>
</evidence>
<comment type="pathway">
    <text evidence="2 8">Cofactor biosynthesis; biotin biosynthesis.</text>
</comment>
<evidence type="ECO:0000313" key="10">
    <source>
        <dbReference type="EMBL" id="SNQ29173.1"/>
    </source>
</evidence>
<keyword evidence="11" id="KW-1185">Reference proteome</keyword>
<dbReference type="UniPathway" id="UPA00078"/>
<accession>A0A217EFA7</accession>
<dbReference type="GO" id="GO:0032259">
    <property type="term" value="P:methylation"/>
    <property type="evidence" value="ECO:0007669"/>
    <property type="project" value="UniProtKB-KW"/>
</dbReference>
<comment type="similarity">
    <text evidence="8">Belongs to the methyltransferase superfamily.</text>
</comment>
<organism evidence="10 11">
    <name type="scientific">Acinetobacter apis</name>
    <dbReference type="NCBI Taxonomy" id="1229165"/>
    <lineage>
        <taxon>Bacteria</taxon>
        <taxon>Pseudomonadati</taxon>
        <taxon>Pseudomonadota</taxon>
        <taxon>Gammaproteobacteria</taxon>
        <taxon>Moraxellales</taxon>
        <taxon>Moraxellaceae</taxon>
        <taxon>Acinetobacter</taxon>
    </lineage>
</organism>
<dbReference type="EC" id="2.1.1.197" evidence="3 8"/>
<comment type="catalytic activity">
    <reaction evidence="1 8">
        <text>malonyl-[ACP] + S-adenosyl-L-methionine = malonyl-[ACP] methyl ester + S-adenosyl-L-homocysteine</text>
        <dbReference type="Rhea" id="RHEA:17105"/>
        <dbReference type="Rhea" id="RHEA-COMP:9623"/>
        <dbReference type="Rhea" id="RHEA-COMP:9954"/>
        <dbReference type="ChEBI" id="CHEBI:57856"/>
        <dbReference type="ChEBI" id="CHEBI:59789"/>
        <dbReference type="ChEBI" id="CHEBI:78449"/>
        <dbReference type="ChEBI" id="CHEBI:78845"/>
        <dbReference type="EC" id="2.1.1.197"/>
    </reaction>
</comment>
<dbReference type="GO" id="GO:0102130">
    <property type="term" value="F:malonyl-CoA methyltransferase activity"/>
    <property type="evidence" value="ECO:0007669"/>
    <property type="project" value="UniProtKB-EC"/>
</dbReference>
<keyword evidence="4 8" id="KW-0489">Methyltransferase</keyword>
<keyword evidence="5 8" id="KW-0808">Transferase</keyword>
<evidence type="ECO:0000256" key="3">
    <source>
        <dbReference type="ARBA" id="ARBA00012327"/>
    </source>
</evidence>
<dbReference type="RefSeq" id="WP_171289037.1">
    <property type="nucleotide sequence ID" value="NZ_FZLN01000001.1"/>
</dbReference>
<evidence type="ECO:0000256" key="7">
    <source>
        <dbReference type="ARBA" id="ARBA00022756"/>
    </source>
</evidence>
<dbReference type="InterPro" id="IPR011814">
    <property type="entry name" value="BioC"/>
</dbReference>
<dbReference type="InterPro" id="IPR050602">
    <property type="entry name" value="Malonyl-ACP_OMT"/>
</dbReference>
<dbReference type="PANTHER" id="PTHR13090:SF1">
    <property type="entry name" value="ARGININE-HYDROXYLASE NDUFAF5, MITOCHONDRIAL"/>
    <property type="match status" value="1"/>
</dbReference>